<evidence type="ECO:0000256" key="1">
    <source>
        <dbReference type="SAM" id="MobiDB-lite"/>
    </source>
</evidence>
<dbReference type="Proteomes" id="UP000694851">
    <property type="component" value="Unplaced"/>
</dbReference>
<proteinExistence type="predicted"/>
<dbReference type="AlphaFoldDB" id="A0A8B7SBX1"/>
<feature type="compositionally biased region" description="Low complexity" evidence="1">
    <location>
        <begin position="193"/>
        <end position="210"/>
    </location>
</feature>
<protein>
    <submittedName>
        <fullName evidence="3">Uncharacterized protein LOC109389336</fullName>
    </submittedName>
</protein>
<feature type="region of interest" description="Disordered" evidence="1">
    <location>
        <begin position="1"/>
        <end position="24"/>
    </location>
</feature>
<gene>
    <name evidence="3" type="primary">LOC109389336</name>
</gene>
<reference evidence="3" key="1">
    <citation type="submission" date="2025-08" db="UniProtKB">
        <authorList>
            <consortium name="RefSeq"/>
        </authorList>
    </citation>
    <scope>IDENTIFICATION</scope>
    <source>
        <tissue evidence="3">Muscle</tissue>
    </source>
</reference>
<evidence type="ECO:0000313" key="3">
    <source>
        <dbReference type="RefSeq" id="XP_019510304.1"/>
    </source>
</evidence>
<name>A0A8B7SBX1_HIPAR</name>
<accession>A0A8B7SBX1</accession>
<feature type="region of interest" description="Disordered" evidence="1">
    <location>
        <begin position="110"/>
        <end position="164"/>
    </location>
</feature>
<dbReference type="RefSeq" id="XP_019510304.1">
    <property type="nucleotide sequence ID" value="XM_019654759.1"/>
</dbReference>
<feature type="region of interest" description="Disordered" evidence="1">
    <location>
        <begin position="193"/>
        <end position="253"/>
    </location>
</feature>
<feature type="compositionally biased region" description="Basic and acidic residues" evidence="1">
    <location>
        <begin position="117"/>
        <end position="126"/>
    </location>
</feature>
<feature type="compositionally biased region" description="Basic residues" evidence="1">
    <location>
        <begin position="224"/>
        <end position="233"/>
    </location>
</feature>
<keyword evidence="2" id="KW-1185">Reference proteome</keyword>
<dbReference type="GeneID" id="109389336"/>
<dbReference type="KEGG" id="hai:109389336"/>
<organism evidence="2 3">
    <name type="scientific">Hipposideros armiger</name>
    <name type="common">Great Himalayan leaf-nosed bat</name>
    <dbReference type="NCBI Taxonomy" id="186990"/>
    <lineage>
        <taxon>Eukaryota</taxon>
        <taxon>Metazoa</taxon>
        <taxon>Chordata</taxon>
        <taxon>Craniata</taxon>
        <taxon>Vertebrata</taxon>
        <taxon>Euteleostomi</taxon>
        <taxon>Mammalia</taxon>
        <taxon>Eutheria</taxon>
        <taxon>Laurasiatheria</taxon>
        <taxon>Chiroptera</taxon>
        <taxon>Yinpterochiroptera</taxon>
        <taxon>Rhinolophoidea</taxon>
        <taxon>Hipposideridae</taxon>
        <taxon>Hipposideros</taxon>
    </lineage>
</organism>
<evidence type="ECO:0000313" key="2">
    <source>
        <dbReference type="Proteomes" id="UP000694851"/>
    </source>
</evidence>
<sequence length="346" mass="36735">MEGPPHNTDKAGLGTRKPQGSNLASCITVGQGDQLPLVRAESARSLETGHKQSQITPYPVLLSPESYRWPSEATPENGKPIPVSTSPVPTAGVSGAADLCRLPLWSCPGNSRQVSSRNKEQKREGWSEGSEGAAVLPCCTREPAAARSGAQGPPALSAPPPRRDSAVVPHLARALRWALQLVTQRWARASGHLRPGPRAALAGGAPSAPSHRAWRVRDSAGAGRARRPRRPGASRREARPCHPPQRRSASRPPQHVSVCLALCPAASSAGPKTAEFVIGPKGSCVSSGSQNRSSCHYVLEVIVGPRGAAAFQFLLALSSFPMLAFRTRSDPRPPLDTLLTTQRWQP</sequence>